<accession>A0ABV2Q696</accession>
<reference evidence="1 2" key="1">
    <citation type="submission" date="2024-06" db="EMBL/GenBank/DDBJ databases">
        <title>Sorghum-associated microbial communities from plants grown in Nebraska, USA.</title>
        <authorList>
            <person name="Schachtman D."/>
        </authorList>
    </citation>
    <scope>NUCLEOTIDE SEQUENCE [LARGE SCALE GENOMIC DNA]</scope>
    <source>
        <strain evidence="1 2">2709</strain>
    </source>
</reference>
<dbReference type="RefSeq" id="WP_354442511.1">
    <property type="nucleotide sequence ID" value="NZ_JBEPSH010000003.1"/>
</dbReference>
<dbReference type="InterPro" id="IPR011990">
    <property type="entry name" value="TPR-like_helical_dom_sf"/>
</dbReference>
<name>A0ABV2Q696_9BURK</name>
<protein>
    <submittedName>
        <fullName evidence="1">Uncharacterized protein</fullName>
    </submittedName>
</protein>
<evidence type="ECO:0000313" key="2">
    <source>
        <dbReference type="Proteomes" id="UP001549320"/>
    </source>
</evidence>
<proteinExistence type="predicted"/>
<organism evidence="1 2">
    <name type="scientific">Ottowia thiooxydans</name>
    <dbReference type="NCBI Taxonomy" id="219182"/>
    <lineage>
        <taxon>Bacteria</taxon>
        <taxon>Pseudomonadati</taxon>
        <taxon>Pseudomonadota</taxon>
        <taxon>Betaproteobacteria</taxon>
        <taxon>Burkholderiales</taxon>
        <taxon>Comamonadaceae</taxon>
        <taxon>Ottowia</taxon>
    </lineage>
</organism>
<dbReference type="SUPFAM" id="SSF48452">
    <property type="entry name" value="TPR-like"/>
    <property type="match status" value="1"/>
</dbReference>
<keyword evidence="2" id="KW-1185">Reference proteome</keyword>
<comment type="caution">
    <text evidence="1">The sequence shown here is derived from an EMBL/GenBank/DDBJ whole genome shotgun (WGS) entry which is preliminary data.</text>
</comment>
<dbReference type="EMBL" id="JBEPSH010000003">
    <property type="protein sequence ID" value="MET4576427.1"/>
    <property type="molecule type" value="Genomic_DNA"/>
</dbReference>
<dbReference type="Proteomes" id="UP001549320">
    <property type="component" value="Unassembled WGS sequence"/>
</dbReference>
<gene>
    <name evidence="1" type="ORF">ABIE13_001536</name>
</gene>
<sequence length="162" mass="18058">MNQTNLHGIHNAPENSLLHEWKRLTNEGLAASRSHCVAHAMGWYLRALQVAHRLLTNPDPDVMDEDRLAAYVIAHLNIADCYSAMNEPSNAAECLSCAHYKLVSLLQSQEASPSLQIAAGRQLRHTYAALENHHTRHGEHQLVEKALDAGRMHMVLPGARLH</sequence>
<evidence type="ECO:0000313" key="1">
    <source>
        <dbReference type="EMBL" id="MET4576427.1"/>
    </source>
</evidence>